<feature type="region of interest" description="Disordered" evidence="3">
    <location>
        <begin position="395"/>
        <end position="416"/>
    </location>
</feature>
<dbReference type="EMBL" id="JPOX01000010">
    <property type="protein sequence ID" value="KFX49092.1"/>
    <property type="molecule type" value="Genomic_DNA"/>
</dbReference>
<protein>
    <submittedName>
        <fullName evidence="9">Transport protein particle subunit</fullName>
    </submittedName>
</protein>
<dbReference type="InterPro" id="IPR058564">
    <property type="entry name" value="TPR_TRAPPC9_Trs120"/>
</dbReference>
<evidence type="ECO:0000256" key="1">
    <source>
        <dbReference type="ARBA" id="ARBA00004555"/>
    </source>
</evidence>
<comment type="subcellular location">
    <subcellularLocation>
        <location evidence="1">Golgi apparatus</location>
    </subcellularLocation>
</comment>
<proteinExistence type="predicted"/>
<dbReference type="Pfam" id="PF26254">
    <property type="entry name" value="Ig_TRAPPC9-Trs120_1st"/>
    <property type="match status" value="1"/>
</dbReference>
<dbReference type="eggNOG" id="KOG1953">
    <property type="taxonomic scope" value="Eukaryota"/>
</dbReference>
<dbReference type="Pfam" id="PF26280">
    <property type="entry name" value="Ig_TRAPPC9-Trs120_2nd"/>
    <property type="match status" value="1"/>
</dbReference>
<feature type="domain" description="Trs120/TRAPPC9 third Ig-like" evidence="7">
    <location>
        <begin position="1112"/>
        <end position="1302"/>
    </location>
</feature>
<evidence type="ECO:0000259" key="6">
    <source>
        <dbReference type="Pfam" id="PF26254"/>
    </source>
</evidence>
<feature type="domain" description="Trs120/TRAPPC9 fourth Ig-like" evidence="8">
    <location>
        <begin position="1306"/>
        <end position="1468"/>
    </location>
</feature>
<evidence type="ECO:0000259" key="5">
    <source>
        <dbReference type="Pfam" id="PF26251"/>
    </source>
</evidence>
<evidence type="ECO:0000256" key="2">
    <source>
        <dbReference type="ARBA" id="ARBA00023034"/>
    </source>
</evidence>
<evidence type="ECO:0000259" key="7">
    <source>
        <dbReference type="Pfam" id="PF26282"/>
    </source>
</evidence>
<comment type="caution">
    <text evidence="9">The sequence shown here is derived from an EMBL/GenBank/DDBJ whole genome shotgun (WGS) entry which is preliminary data.</text>
</comment>
<dbReference type="InterPro" id="IPR058567">
    <property type="entry name" value="Ig_TRAPPC9_Trs120_3rd"/>
</dbReference>
<evidence type="ECO:0000259" key="8">
    <source>
        <dbReference type="Pfam" id="PF26283"/>
    </source>
</evidence>
<evidence type="ECO:0000259" key="4">
    <source>
        <dbReference type="Pfam" id="PF08626"/>
    </source>
</evidence>
<feature type="compositionally biased region" description="Polar residues" evidence="3">
    <location>
        <begin position="272"/>
        <end position="298"/>
    </location>
</feature>
<accession>A0A093V985</accession>
<feature type="region of interest" description="Disordered" evidence="3">
    <location>
        <begin position="108"/>
        <end position="132"/>
    </location>
</feature>
<organism evidence="9">
    <name type="scientific">Talaromyces marneffei PM1</name>
    <dbReference type="NCBI Taxonomy" id="1077442"/>
    <lineage>
        <taxon>Eukaryota</taxon>
        <taxon>Fungi</taxon>
        <taxon>Dikarya</taxon>
        <taxon>Ascomycota</taxon>
        <taxon>Pezizomycotina</taxon>
        <taxon>Eurotiomycetes</taxon>
        <taxon>Eurotiomycetidae</taxon>
        <taxon>Eurotiales</taxon>
        <taxon>Trichocomaceae</taxon>
        <taxon>Talaromyces</taxon>
        <taxon>Talaromyces sect. Talaromyces</taxon>
    </lineage>
</organism>
<feature type="domain" description="Trs120/TRAPPC9 N-terminal" evidence="4">
    <location>
        <begin position="6"/>
        <end position="388"/>
    </location>
</feature>
<dbReference type="Pfam" id="PF26251">
    <property type="entry name" value="TPR_TRAPPC9-Trs120"/>
    <property type="match status" value="1"/>
</dbReference>
<feature type="region of interest" description="Disordered" evidence="3">
    <location>
        <begin position="247"/>
        <end position="312"/>
    </location>
</feature>
<feature type="compositionally biased region" description="Basic and acidic residues" evidence="3">
    <location>
        <begin position="108"/>
        <end position="117"/>
    </location>
</feature>
<dbReference type="Pfam" id="PF26282">
    <property type="entry name" value="Ig_TRAPPC9-Trs120_3rd"/>
    <property type="match status" value="1"/>
</dbReference>
<reference evidence="9" key="1">
    <citation type="journal article" date="2014" name="PLoS Genet.">
        <title>Signature Gene Expression Reveals Novel Clues to the Molecular Mechanisms of Dimorphic Transition in Penicillium marneffei.</title>
        <authorList>
            <person name="Yang E."/>
            <person name="Wang G."/>
            <person name="Cai J."/>
            <person name="Woo P.C."/>
            <person name="Lau S.K."/>
            <person name="Yuen K.-Y."/>
            <person name="Chow W.-N."/>
            <person name="Lin X."/>
        </authorList>
    </citation>
    <scope>NUCLEOTIDE SEQUENCE [LARGE SCALE GENOMIC DNA]</scope>
    <source>
        <strain evidence="9">PM1</strain>
    </source>
</reference>
<name>A0A093V985_TALMA</name>
<dbReference type="InterPro" id="IPR058565">
    <property type="entry name" value="Ig_TRAPPC9_Trs120_1st"/>
</dbReference>
<feature type="domain" description="Trs120/TRAPPC9 TPR region" evidence="5">
    <location>
        <begin position="429"/>
        <end position="751"/>
    </location>
</feature>
<dbReference type="InterPro" id="IPR058568">
    <property type="entry name" value="Ig_TRAPPC9_Trs120_4th"/>
</dbReference>
<dbReference type="HOGENOM" id="CLU_002231_0_0_1"/>
<dbReference type="Pfam" id="PF08626">
    <property type="entry name" value="TRAPPC9-Trs120"/>
    <property type="match status" value="1"/>
</dbReference>
<evidence type="ECO:0000313" key="9">
    <source>
        <dbReference type="EMBL" id="KFX49092.1"/>
    </source>
</evidence>
<dbReference type="PANTHER" id="PTHR21512:SF5">
    <property type="entry name" value="TRAFFICKING PROTEIN PARTICLE COMPLEX SUBUNIT 9"/>
    <property type="match status" value="1"/>
</dbReference>
<dbReference type="Pfam" id="PF26283">
    <property type="entry name" value="Ig_TRAPPC9-Trs120_4th"/>
    <property type="match status" value="1"/>
</dbReference>
<feature type="compositionally biased region" description="Polar residues" evidence="3">
    <location>
        <begin position="249"/>
        <end position="264"/>
    </location>
</feature>
<sequence length="1470" mass="162629">MGLDLFSPVAPVRLNILLLPVGRIKRSRFLSFAARLQAEKLVRLGDISPDERPNRNMFTPLAFPNGLILYNISFSVPPTSHLELFPFEIFREPLVVIAIADGAELDHDEGTEKETNLKRSGGVETPPNPKGLEDLTQELSWVREQNPRALVHQLLIFDYDGLDKSISGPDDVIWVPAPQFSRPTTIKTVLCDITSLLLGEMDGFAKLMQSIPAIESPKASSWGPRRGPELRPRPIDKVMHRMTMPAQFPVSNGDSQSATSSGRSSPAPGSHDSPTTFDEITRSIQVSNRTATGMQSSKESSRDRMSIQGLSAADRTKNRIKGRLGVVIGTLYLQTGRWPDALKELVEAATMARASSDYLWHAKALESILLCLLMLGWAGMDFQVPQICYPVAEKSSSKSSHSTPVPNVTDMSGSGQSSAGNRLISLQNLTNLLPDLCNNILHLYNRAAVITDEPLPPLVFSETVIRLSRLLCAIRLRSGTLDDNALRHIVMNETLVPSDTEWPRGAPVLKKNDIANFLFRAMPLSLGVELPITDAAPILVGISSVLSILELPRKKALVLRELVLLMVPGLVEARKIGAAEIGIHPAAGLSTLSEAAFEINALDVGRGDMGESTRALLTMIGEIYGVQPSIYQEHKKSKASSRPSSVKGNGMNEKEYDSIASIVERAFRHVTLDGYGDLSLKIAILRVSINLCEALPDFEGVLQYTVELLQTIRGHLMLPEFGRKPPILSPDEQVRLLNTIKRTVGAAHKLGASHLESEYWDDFLVRGVTLLEFPEFKRLFRRTRKDLNIASVTDQKSKKDPFLYNAFAKTDYKTSEALMIAKELASFKVTLQNPYDFELEIESLKIQGDNATLDARAYNIILPPLALYDVIVPAIISEVGVLNITGCTIKVKNCRSRTFPIFQSPWKPAPEVKLKRTGLAAKKPLSERPLSWSSTTLKDGKVLAKVGPETHTCSVKVIHQQPSVVVHSTSLSQSAMMLLEGETRTFDITLHNVSSCAVGFIFFTFQDSTTRQLQNALSNKDLLPAEIYELDLQLSSKPPLRWLQHGSKPNDVTIEAGEKATFTIEVFGKPGLQDATVQIDYCHLGDKHDSIPETFYTRQLSIPITVTVNASVEVARCDLVPLSGDISFFNNQVNDPSVSSQADKVYSSPLLAKHTAQISSTLSHLSSDSHCLAVLDLRNAWPNPLSVALDVFREKDQNEAWVTVKGTIQPGQISRFILVLPRIFLDNPHAAIPILHSVRRQFVVSANKLTFEAEAAAREAFWFREELLRRVLGTWREESTGREGLVDFRSLRFTPRMVDAMRLEDLEISFSLNSSDDQQSVAQVKSSKYTARTNSFLELTVEIENRSSRPVHPLLRLQPGLCNQPSTIALDLSKRLAWTGTLQRALPVIPGGGKSVANLGLIFFCRGEYEIGASVEEVRLMKPVTGSKDTSHISRDTDEIFIPDTFAADGIPRKRRIWHARDHCVIAAYD</sequence>
<dbReference type="InterPro" id="IPR013935">
    <property type="entry name" value="Trs120_TRAPPC9"/>
</dbReference>
<dbReference type="InterPro" id="IPR058563">
    <property type="entry name" value="Trs120_TRAPPC9_N"/>
</dbReference>
<dbReference type="GO" id="GO:0005802">
    <property type="term" value="C:trans-Golgi network"/>
    <property type="evidence" value="ECO:0007669"/>
    <property type="project" value="TreeGrafter"/>
</dbReference>
<feature type="domain" description="Trs120/TRAPPC9 first Ig-like" evidence="6">
    <location>
        <begin position="765"/>
        <end position="959"/>
    </location>
</feature>
<evidence type="ECO:0000256" key="3">
    <source>
        <dbReference type="SAM" id="MobiDB-lite"/>
    </source>
</evidence>
<dbReference type="PANTHER" id="PTHR21512">
    <property type="entry name" value="TRAFFICKING PROTEIN PARTICLE COMPLEX SUBUNIT 9"/>
    <property type="match status" value="1"/>
</dbReference>
<gene>
    <name evidence="9" type="ORF">GQ26_0101260</name>
</gene>
<feature type="compositionally biased region" description="Polar residues" evidence="3">
    <location>
        <begin position="403"/>
        <end position="416"/>
    </location>
</feature>
<keyword evidence="2" id="KW-0333">Golgi apparatus</keyword>